<feature type="domain" description="4Fe-4S ferredoxin-type" evidence="4">
    <location>
        <begin position="230"/>
        <end position="250"/>
    </location>
</feature>
<dbReference type="NCBIfam" id="NF038196">
    <property type="entry name" value="ferrodoxin_EFR1"/>
    <property type="match status" value="1"/>
</dbReference>
<dbReference type="Pfam" id="PF00037">
    <property type="entry name" value="Fer4"/>
    <property type="match status" value="1"/>
</dbReference>
<organism evidence="5 6">
    <name type="scientific">Anaerotignum faecicola</name>
    <dbReference type="NCBI Taxonomy" id="2358141"/>
    <lineage>
        <taxon>Bacteria</taxon>
        <taxon>Bacillati</taxon>
        <taxon>Bacillota</taxon>
        <taxon>Clostridia</taxon>
        <taxon>Lachnospirales</taxon>
        <taxon>Anaerotignaceae</taxon>
        <taxon>Anaerotignum</taxon>
    </lineage>
</organism>
<name>A0A401LBS4_9FIRM</name>
<accession>A0A401LBS4</accession>
<keyword evidence="2" id="KW-0408">Iron</keyword>
<evidence type="ECO:0000256" key="3">
    <source>
        <dbReference type="ARBA" id="ARBA00023014"/>
    </source>
</evidence>
<evidence type="ECO:0000256" key="1">
    <source>
        <dbReference type="ARBA" id="ARBA00022723"/>
    </source>
</evidence>
<gene>
    <name evidence="5" type="primary">fesA</name>
    <name evidence="5" type="ORF">KGMB03357_05930</name>
</gene>
<dbReference type="Gene3D" id="3.40.50.360">
    <property type="match status" value="1"/>
</dbReference>
<feature type="domain" description="4Fe-4S ferredoxin-type" evidence="4">
    <location>
        <begin position="195"/>
        <end position="223"/>
    </location>
</feature>
<dbReference type="OrthoDB" id="9813995at2"/>
<dbReference type="GO" id="GO:0046872">
    <property type="term" value="F:metal ion binding"/>
    <property type="evidence" value="ECO:0007669"/>
    <property type="project" value="UniProtKB-KW"/>
</dbReference>
<dbReference type="GO" id="GO:0051536">
    <property type="term" value="F:iron-sulfur cluster binding"/>
    <property type="evidence" value="ECO:0007669"/>
    <property type="project" value="UniProtKB-KW"/>
</dbReference>
<dbReference type="InterPro" id="IPR029039">
    <property type="entry name" value="Flavoprotein-like_sf"/>
</dbReference>
<dbReference type="PANTHER" id="PTHR43122:SF1">
    <property type="entry name" value="IRON-SULFUR-BINDING PROTEIN"/>
    <property type="match status" value="1"/>
</dbReference>
<evidence type="ECO:0000256" key="2">
    <source>
        <dbReference type="ARBA" id="ARBA00023004"/>
    </source>
</evidence>
<keyword evidence="1" id="KW-0479">Metal-binding</keyword>
<dbReference type="Proteomes" id="UP000287361">
    <property type="component" value="Unassembled WGS sequence"/>
</dbReference>
<dbReference type="AlphaFoldDB" id="A0A401LBS4"/>
<dbReference type="EMBL" id="BHVZ01000001">
    <property type="protein sequence ID" value="GCB28932.1"/>
    <property type="molecule type" value="Genomic_DNA"/>
</dbReference>
<reference evidence="5 6" key="1">
    <citation type="submission" date="2018-10" db="EMBL/GenBank/DDBJ databases">
        <title>Draft Genome Sequence of Anaerotignum sp. KCTC 15736.</title>
        <authorList>
            <person name="Choi S.H."/>
            <person name="Kim J.S."/>
            <person name="Kang S.W."/>
            <person name="Lee J.S."/>
            <person name="Park S.H."/>
        </authorList>
    </citation>
    <scope>NUCLEOTIDE SEQUENCE [LARGE SCALE GENOMIC DNA]</scope>
    <source>
        <strain evidence="5 6">KCTC 15736</strain>
    </source>
</reference>
<dbReference type="Gene3D" id="3.30.70.20">
    <property type="match status" value="1"/>
</dbReference>
<protein>
    <submittedName>
        <fullName evidence="5">Ferredoxin</fullName>
    </submittedName>
</protein>
<dbReference type="SUPFAM" id="SSF54862">
    <property type="entry name" value="4Fe-4S ferredoxins"/>
    <property type="match status" value="1"/>
</dbReference>
<keyword evidence="3" id="KW-0411">Iron-sulfur</keyword>
<dbReference type="PANTHER" id="PTHR43122">
    <property type="entry name" value="FERREDOXIN SUBUNIT OF PYRUVATE:FLAVODOXIN OXIDOREDUCTASE-RELATED"/>
    <property type="match status" value="1"/>
</dbReference>
<comment type="caution">
    <text evidence="5">The sequence shown here is derived from an EMBL/GenBank/DDBJ whole genome shotgun (WGS) entry which is preliminary data.</text>
</comment>
<proteinExistence type="predicted"/>
<dbReference type="SUPFAM" id="SSF52218">
    <property type="entry name" value="Flavoproteins"/>
    <property type="match status" value="1"/>
</dbReference>
<dbReference type="InterPro" id="IPR047964">
    <property type="entry name" value="EFR1-like"/>
</dbReference>
<dbReference type="InterPro" id="IPR017900">
    <property type="entry name" value="4Fe4S_Fe_S_CS"/>
</dbReference>
<evidence type="ECO:0000259" key="4">
    <source>
        <dbReference type="PROSITE" id="PS51379"/>
    </source>
</evidence>
<evidence type="ECO:0000313" key="6">
    <source>
        <dbReference type="Proteomes" id="UP000287361"/>
    </source>
</evidence>
<dbReference type="InterPro" id="IPR017896">
    <property type="entry name" value="4Fe4S_Fe-S-bd"/>
</dbReference>
<evidence type="ECO:0000313" key="5">
    <source>
        <dbReference type="EMBL" id="GCB28932.1"/>
    </source>
</evidence>
<sequence>MELKKVWAMYFSPTGGTEKAVKTTAQVVAEKLNLPLEIYDFTLPQGREKDAVFGEGDLVVCGTPVIAGRVPNVLLPYLTEKVKGNGAYAVPVVSFGNRNYDDALIELRNILEQDGFRTVAGGAFVSEHSFSKTLAAGRPDAKDLASMQEFGAKIAEKLTSGWEYTAPASVKGCDPIRPYFKPQDRHGAHIDIRKVKPKVSDACVGCGHCAEVCPMGSISRENIREYIGICIKCCACVKKCPVGARYFDDPGYIYHKEELEELYERRAEPEWFI</sequence>
<dbReference type="PROSITE" id="PS51379">
    <property type="entry name" value="4FE4S_FER_2"/>
    <property type="match status" value="2"/>
</dbReference>
<dbReference type="PROSITE" id="PS00198">
    <property type="entry name" value="4FE4S_FER_1"/>
    <property type="match status" value="1"/>
</dbReference>
<keyword evidence="6" id="KW-1185">Reference proteome</keyword>